<dbReference type="InterPro" id="IPR010982">
    <property type="entry name" value="Lambda_DNA-bd_dom_sf"/>
</dbReference>
<dbReference type="SMART" id="SM00530">
    <property type="entry name" value="HTH_XRE"/>
    <property type="match status" value="1"/>
</dbReference>
<dbReference type="AlphaFoldDB" id="A0A498R889"/>
<dbReference type="Gene3D" id="1.10.260.40">
    <property type="entry name" value="lambda repressor-like DNA-binding domains"/>
    <property type="match status" value="1"/>
</dbReference>
<accession>A0A498R889</accession>
<dbReference type="InterPro" id="IPR001387">
    <property type="entry name" value="Cro/C1-type_HTH"/>
</dbReference>
<sequence>MFAERLKMLRTGKGITQEELARLCGVRQQTIGGWETGRTQPDQKSIVYLADLFDVSIDFLFGRTNERQPGTGVKAIDDPEVLDFMKDITADFRLDKNISEKEKREILEDLADYFRFKMEQFKRQQKY</sequence>
<dbReference type="GO" id="GO:0003677">
    <property type="term" value="F:DNA binding"/>
    <property type="evidence" value="ECO:0007669"/>
    <property type="project" value="UniProtKB-KW"/>
</dbReference>
<proteinExistence type="predicted"/>
<dbReference type="Proteomes" id="UP000277811">
    <property type="component" value="Unassembled WGS sequence"/>
</dbReference>
<evidence type="ECO:0000259" key="2">
    <source>
        <dbReference type="PROSITE" id="PS50943"/>
    </source>
</evidence>
<protein>
    <recommendedName>
        <fullName evidence="2">HTH cro/C1-type domain-containing protein</fullName>
    </recommendedName>
</protein>
<keyword evidence="4" id="KW-1185">Reference proteome</keyword>
<dbReference type="SUPFAM" id="SSF47413">
    <property type="entry name" value="lambda repressor-like DNA-binding domains"/>
    <property type="match status" value="1"/>
</dbReference>
<dbReference type="OrthoDB" id="1625599at2"/>
<dbReference type="PANTHER" id="PTHR46558:SF11">
    <property type="entry name" value="HTH-TYPE TRANSCRIPTIONAL REGULATOR XRE"/>
    <property type="match status" value="1"/>
</dbReference>
<dbReference type="RefSeq" id="WP_122627443.1">
    <property type="nucleotide sequence ID" value="NZ_UPPP01000064.1"/>
</dbReference>
<reference evidence="3 4" key="1">
    <citation type="submission" date="2018-06" db="EMBL/GenBank/DDBJ databases">
        <authorList>
            <person name="Strepis N."/>
        </authorList>
    </citation>
    <scope>NUCLEOTIDE SEQUENCE [LARGE SCALE GENOMIC DNA]</scope>
    <source>
        <strain evidence="3">LUCI</strain>
    </source>
</reference>
<dbReference type="EMBL" id="UPPP01000064">
    <property type="protein sequence ID" value="VBB06492.1"/>
    <property type="molecule type" value="Genomic_DNA"/>
</dbReference>
<dbReference type="PANTHER" id="PTHR46558">
    <property type="entry name" value="TRACRIPTIONAL REGULATORY PROTEIN-RELATED-RELATED"/>
    <property type="match status" value="1"/>
</dbReference>
<name>A0A498R889_9FIRM</name>
<evidence type="ECO:0000313" key="3">
    <source>
        <dbReference type="EMBL" id="VBB06492.1"/>
    </source>
</evidence>
<feature type="domain" description="HTH cro/C1-type" evidence="2">
    <location>
        <begin position="6"/>
        <end position="60"/>
    </location>
</feature>
<organism evidence="3 4">
    <name type="scientific">Lucifera butyrica</name>
    <dbReference type="NCBI Taxonomy" id="1351585"/>
    <lineage>
        <taxon>Bacteria</taxon>
        <taxon>Bacillati</taxon>
        <taxon>Bacillota</taxon>
        <taxon>Negativicutes</taxon>
        <taxon>Veillonellales</taxon>
        <taxon>Veillonellaceae</taxon>
        <taxon>Lucifera</taxon>
    </lineage>
</organism>
<dbReference type="Pfam" id="PF01381">
    <property type="entry name" value="HTH_3"/>
    <property type="match status" value="1"/>
</dbReference>
<dbReference type="CDD" id="cd00093">
    <property type="entry name" value="HTH_XRE"/>
    <property type="match status" value="1"/>
</dbReference>
<gene>
    <name evidence="3" type="ORF">LUCI_1725</name>
</gene>
<evidence type="ECO:0000313" key="4">
    <source>
        <dbReference type="Proteomes" id="UP000277811"/>
    </source>
</evidence>
<evidence type="ECO:0000256" key="1">
    <source>
        <dbReference type="ARBA" id="ARBA00023125"/>
    </source>
</evidence>
<keyword evidence="1" id="KW-0238">DNA-binding</keyword>
<dbReference type="PROSITE" id="PS50943">
    <property type="entry name" value="HTH_CROC1"/>
    <property type="match status" value="1"/>
</dbReference>